<sequence length="60" mass="6576">VGGEIYKMELNGTIVGRLGTAPKQIGQFGTVNSIDCSEENELLVGELGNWRVRRVTLQPM</sequence>
<dbReference type="AlphaFoldDB" id="A0A381PE00"/>
<name>A0A381PE00_9ZZZZ</name>
<organism evidence="1">
    <name type="scientific">marine metagenome</name>
    <dbReference type="NCBI Taxonomy" id="408172"/>
    <lineage>
        <taxon>unclassified sequences</taxon>
        <taxon>metagenomes</taxon>
        <taxon>ecological metagenomes</taxon>
    </lineage>
</organism>
<evidence type="ECO:0000313" key="1">
    <source>
        <dbReference type="EMBL" id="SUZ64538.1"/>
    </source>
</evidence>
<dbReference type="EMBL" id="UINC01000937">
    <property type="protein sequence ID" value="SUZ64538.1"/>
    <property type="molecule type" value="Genomic_DNA"/>
</dbReference>
<protein>
    <submittedName>
        <fullName evidence="1">Uncharacterized protein</fullName>
    </submittedName>
</protein>
<reference evidence="1" key="1">
    <citation type="submission" date="2018-05" db="EMBL/GenBank/DDBJ databases">
        <authorList>
            <person name="Lanie J.A."/>
            <person name="Ng W.-L."/>
            <person name="Kazmierczak K.M."/>
            <person name="Andrzejewski T.M."/>
            <person name="Davidsen T.M."/>
            <person name="Wayne K.J."/>
            <person name="Tettelin H."/>
            <person name="Glass J.I."/>
            <person name="Rusch D."/>
            <person name="Podicherti R."/>
            <person name="Tsui H.-C.T."/>
            <person name="Winkler M.E."/>
        </authorList>
    </citation>
    <scope>NUCLEOTIDE SEQUENCE</scope>
</reference>
<gene>
    <name evidence="1" type="ORF">METZ01_LOCUS17392</name>
</gene>
<proteinExistence type="predicted"/>
<feature type="non-terminal residue" evidence="1">
    <location>
        <position position="1"/>
    </location>
</feature>
<accession>A0A381PE00</accession>